<name>A0AAW4GFL3_9GAMM</name>
<accession>A0AAW4GFL3</accession>
<sequence length="119" mass="13112">MTPIVHQPLPAAIGHFPAALPDFSDTARWAQVLVQDNLNAPRFQQGDVLHVDLGRNRFMGDSHYVVEIGGQQMVRIVQARPGGLWIYPVGHPGTAYPIARELLTVLGEVMYATTTRRVG</sequence>
<reference evidence="1" key="2">
    <citation type="submission" date="2021-01" db="EMBL/GenBank/DDBJ databases">
        <authorList>
            <person name="Yu Y."/>
        </authorList>
    </citation>
    <scope>NUCLEOTIDE SEQUENCE</scope>
    <source>
        <strain evidence="1">As-5</strain>
        <strain evidence="2">As-6</strain>
    </source>
</reference>
<proteinExistence type="predicted"/>
<evidence type="ECO:0000313" key="3">
    <source>
        <dbReference type="Proteomes" id="UP000749453"/>
    </source>
</evidence>
<comment type="caution">
    <text evidence="1">The sequence shown here is derived from an EMBL/GenBank/DDBJ whole genome shotgun (WGS) entry which is preliminary data.</text>
</comment>
<dbReference type="RefSeq" id="WP_205405078.1">
    <property type="nucleotide sequence ID" value="NZ_JAFFTA010000004.1"/>
</dbReference>
<dbReference type="EMBL" id="JAFFTB010000029">
    <property type="protein sequence ID" value="MBM9939801.1"/>
    <property type="molecule type" value="Genomic_DNA"/>
</dbReference>
<evidence type="ECO:0000313" key="2">
    <source>
        <dbReference type="EMBL" id="MBM9939801.1"/>
    </source>
</evidence>
<dbReference type="EMBL" id="JAFFTA010000004">
    <property type="protein sequence ID" value="MBM9912755.1"/>
    <property type="molecule type" value="Genomic_DNA"/>
</dbReference>
<evidence type="ECO:0000313" key="4">
    <source>
        <dbReference type="Proteomes" id="UP000784064"/>
    </source>
</evidence>
<protein>
    <submittedName>
        <fullName evidence="1">Helix-turn-helix transcriptional regulator</fullName>
    </submittedName>
</protein>
<dbReference type="InterPro" id="IPR036286">
    <property type="entry name" value="LexA/Signal_pep-like_sf"/>
</dbReference>
<evidence type="ECO:0000313" key="1">
    <source>
        <dbReference type="EMBL" id="MBM9912755.1"/>
    </source>
</evidence>
<dbReference type="Proteomes" id="UP000784064">
    <property type="component" value="Unassembled WGS sequence"/>
</dbReference>
<organism evidence="1 4">
    <name type="scientific">Stenotrophomonas lactitubi</name>
    <dbReference type="NCBI Taxonomy" id="2045214"/>
    <lineage>
        <taxon>Bacteria</taxon>
        <taxon>Pseudomonadati</taxon>
        <taxon>Pseudomonadota</taxon>
        <taxon>Gammaproteobacteria</taxon>
        <taxon>Lysobacterales</taxon>
        <taxon>Lysobacteraceae</taxon>
        <taxon>Stenotrophomonas</taxon>
    </lineage>
</organism>
<dbReference type="SUPFAM" id="SSF51306">
    <property type="entry name" value="LexA/Signal peptidase"/>
    <property type="match status" value="1"/>
</dbReference>
<keyword evidence="3" id="KW-1185">Reference proteome</keyword>
<dbReference type="Proteomes" id="UP000749453">
    <property type="component" value="Unassembled WGS sequence"/>
</dbReference>
<reference evidence="3" key="1">
    <citation type="submission" date="2021-01" db="EMBL/GenBank/DDBJ databases">
        <title>Stenotrophomonas maltophilia.</title>
        <authorList>
            <person name="Yu Y."/>
        </authorList>
    </citation>
    <scope>NUCLEOTIDE SEQUENCE [LARGE SCALE GENOMIC DNA]</scope>
    <source>
        <strain evidence="3">As-6</strain>
    </source>
</reference>
<dbReference type="AlphaFoldDB" id="A0AAW4GFL3"/>
<gene>
    <name evidence="1" type="ORF">JJW18_04650</name>
    <name evidence="2" type="ORF">JJW19_16840</name>
</gene>